<name>A0A1D2N7Q4_ORCCI</name>
<dbReference type="PRINTS" id="PR00463">
    <property type="entry name" value="EP450I"/>
</dbReference>
<dbReference type="OMA" id="AVTHMEY"/>
<feature type="transmembrane region" description="Helical" evidence="14">
    <location>
        <begin position="322"/>
        <end position="349"/>
    </location>
</feature>
<keyword evidence="12 14" id="KW-0472">Membrane</keyword>
<comment type="cofactor">
    <cofactor evidence="1 13">
        <name>heme</name>
        <dbReference type="ChEBI" id="CHEBI:30413"/>
    </cofactor>
</comment>
<dbReference type="GO" id="GO:0004497">
    <property type="term" value="F:monooxygenase activity"/>
    <property type="evidence" value="ECO:0007669"/>
    <property type="project" value="UniProtKB-KW"/>
</dbReference>
<keyword evidence="14" id="KW-1133">Transmembrane helix</keyword>
<dbReference type="Gene3D" id="1.10.630.10">
    <property type="entry name" value="Cytochrome P450"/>
    <property type="match status" value="1"/>
</dbReference>
<dbReference type="Pfam" id="PF00067">
    <property type="entry name" value="p450"/>
    <property type="match status" value="1"/>
</dbReference>
<keyword evidence="9" id="KW-0560">Oxidoreductase</keyword>
<dbReference type="Proteomes" id="UP000094527">
    <property type="component" value="Unassembled WGS sequence"/>
</dbReference>
<evidence type="ECO:0000256" key="14">
    <source>
        <dbReference type="SAM" id="Phobius"/>
    </source>
</evidence>
<sequence length="482" mass="55392">MSTTLSLIVGGVILLVFAIRKWFKRNDDYWDKRGVLRIKHQYSFMSVVINLFTKKKNFLEYDIDLYNQLKSDEPFAGTVDYGTPSLLLKDSDLIKQILVKDFEYFVDRRKMTLESEPILKLMMSVQEGQEWKNIRSIMSPTFTTGKIRRMFEHFNNCGVELVNFIKSKPVGSPGSRDIVVKEAISRYLVDVIGATAFGMETNSLKDPNSMFYKMAKRSSEFSTMKLLKIILMMVLPFLTKLGLKFSDTESWGFFEGILRTALKNRIESKEKREDFLQMMIEAKMGELKTDESELEAFEKDAQLNKVGDGTGKPKVNLTDDMIVAQCLLFFLAGLDTTGSVLSFAAYLLALHPDIQEKLYQEVNGVMKGGNGKVDYDAVTHMEYMDKFISEIMRMYPPGVRLERRANKDYKIPGTNVTLEKDTIVFVSVLAIHRNPEYYPDPEKFDPERFTPEAKAARNAYTYLPFGSGPRNCKFFKVYTIFL</sequence>
<protein>
    <submittedName>
        <fullName evidence="15">Cytochrome P450 6k1</fullName>
    </submittedName>
</protein>
<evidence type="ECO:0000256" key="6">
    <source>
        <dbReference type="ARBA" id="ARBA00022723"/>
    </source>
</evidence>
<dbReference type="STRING" id="48709.A0A1D2N7Q4"/>
<evidence type="ECO:0000256" key="8">
    <source>
        <dbReference type="ARBA" id="ARBA00022848"/>
    </source>
</evidence>
<keyword evidence="11" id="KW-0503">Monooxygenase</keyword>
<feature type="transmembrane region" description="Helical" evidence="14">
    <location>
        <begin position="6"/>
        <end position="23"/>
    </location>
</feature>
<dbReference type="GO" id="GO:0005506">
    <property type="term" value="F:iron ion binding"/>
    <property type="evidence" value="ECO:0007669"/>
    <property type="project" value="InterPro"/>
</dbReference>
<dbReference type="InterPro" id="IPR001128">
    <property type="entry name" value="Cyt_P450"/>
</dbReference>
<keyword evidence="7" id="KW-0256">Endoplasmic reticulum</keyword>
<keyword evidence="6 13" id="KW-0479">Metal-binding</keyword>
<comment type="caution">
    <text evidence="15">The sequence shown here is derived from an EMBL/GenBank/DDBJ whole genome shotgun (WGS) entry which is preliminary data.</text>
</comment>
<feature type="binding site" description="axial binding residue" evidence="13">
    <location>
        <position position="472"/>
    </location>
    <ligand>
        <name>heme</name>
        <dbReference type="ChEBI" id="CHEBI:30413"/>
    </ligand>
    <ligandPart>
        <name>Fe</name>
        <dbReference type="ChEBI" id="CHEBI:18248"/>
    </ligandPart>
</feature>
<keyword evidence="8" id="KW-0492">Microsome</keyword>
<evidence type="ECO:0000313" key="16">
    <source>
        <dbReference type="Proteomes" id="UP000094527"/>
    </source>
</evidence>
<evidence type="ECO:0000256" key="13">
    <source>
        <dbReference type="PIRSR" id="PIRSR602401-1"/>
    </source>
</evidence>
<dbReference type="PRINTS" id="PR00385">
    <property type="entry name" value="P450"/>
</dbReference>
<evidence type="ECO:0000256" key="5">
    <source>
        <dbReference type="ARBA" id="ARBA00022617"/>
    </source>
</evidence>
<dbReference type="GO" id="GO:0005789">
    <property type="term" value="C:endoplasmic reticulum membrane"/>
    <property type="evidence" value="ECO:0007669"/>
    <property type="project" value="UniProtKB-SubCell"/>
</dbReference>
<dbReference type="GO" id="GO:0016705">
    <property type="term" value="F:oxidoreductase activity, acting on paired donors, with incorporation or reduction of molecular oxygen"/>
    <property type="evidence" value="ECO:0007669"/>
    <property type="project" value="InterPro"/>
</dbReference>
<dbReference type="InterPro" id="IPR050476">
    <property type="entry name" value="Insect_CytP450_Detox"/>
</dbReference>
<organism evidence="15 16">
    <name type="scientific">Orchesella cincta</name>
    <name type="common">Springtail</name>
    <name type="synonym">Podura cincta</name>
    <dbReference type="NCBI Taxonomy" id="48709"/>
    <lineage>
        <taxon>Eukaryota</taxon>
        <taxon>Metazoa</taxon>
        <taxon>Ecdysozoa</taxon>
        <taxon>Arthropoda</taxon>
        <taxon>Hexapoda</taxon>
        <taxon>Collembola</taxon>
        <taxon>Entomobryomorpha</taxon>
        <taxon>Entomobryoidea</taxon>
        <taxon>Orchesellidae</taxon>
        <taxon>Orchesellinae</taxon>
        <taxon>Orchesella</taxon>
    </lineage>
</organism>
<evidence type="ECO:0000256" key="9">
    <source>
        <dbReference type="ARBA" id="ARBA00023002"/>
    </source>
</evidence>
<reference evidence="15 16" key="1">
    <citation type="journal article" date="2016" name="Genome Biol. Evol.">
        <title>Gene Family Evolution Reflects Adaptation to Soil Environmental Stressors in the Genome of the Collembolan Orchesella cincta.</title>
        <authorList>
            <person name="Faddeeva-Vakhrusheva A."/>
            <person name="Derks M.F."/>
            <person name="Anvar S.Y."/>
            <person name="Agamennone V."/>
            <person name="Suring W."/>
            <person name="Smit S."/>
            <person name="van Straalen N.M."/>
            <person name="Roelofs D."/>
        </authorList>
    </citation>
    <scope>NUCLEOTIDE SEQUENCE [LARGE SCALE GENOMIC DNA]</scope>
    <source>
        <tissue evidence="15">Mixed pool</tissue>
    </source>
</reference>
<evidence type="ECO:0000256" key="12">
    <source>
        <dbReference type="ARBA" id="ARBA00023136"/>
    </source>
</evidence>
<dbReference type="FunFam" id="1.10.630.10:FF:000042">
    <property type="entry name" value="Cytochrome P450"/>
    <property type="match status" value="1"/>
</dbReference>
<evidence type="ECO:0000256" key="1">
    <source>
        <dbReference type="ARBA" id="ARBA00001971"/>
    </source>
</evidence>
<gene>
    <name evidence="15" type="ORF">Ocin01_05376</name>
</gene>
<dbReference type="CDD" id="cd11056">
    <property type="entry name" value="CYP6-like"/>
    <property type="match status" value="1"/>
</dbReference>
<evidence type="ECO:0000256" key="11">
    <source>
        <dbReference type="ARBA" id="ARBA00023033"/>
    </source>
</evidence>
<evidence type="ECO:0000313" key="15">
    <source>
        <dbReference type="EMBL" id="ODN01300.1"/>
    </source>
</evidence>
<evidence type="ECO:0000256" key="3">
    <source>
        <dbReference type="ARBA" id="ARBA00004406"/>
    </source>
</evidence>
<dbReference type="AlphaFoldDB" id="A0A1D2N7Q4"/>
<dbReference type="OrthoDB" id="2789670at2759"/>
<comment type="subcellular location">
    <subcellularLocation>
        <location evidence="3">Endoplasmic reticulum membrane</location>
        <topology evidence="3">Peripheral membrane protein</topology>
    </subcellularLocation>
    <subcellularLocation>
        <location evidence="2">Microsome membrane</location>
        <topology evidence="2">Peripheral membrane protein</topology>
    </subcellularLocation>
</comment>
<keyword evidence="14" id="KW-0812">Transmembrane</keyword>
<evidence type="ECO:0000256" key="7">
    <source>
        <dbReference type="ARBA" id="ARBA00022824"/>
    </source>
</evidence>
<proteinExistence type="inferred from homology"/>
<keyword evidence="5 13" id="KW-0349">Heme</keyword>
<dbReference type="PANTHER" id="PTHR24292:SF54">
    <property type="entry name" value="CYP9F3-RELATED"/>
    <property type="match status" value="1"/>
</dbReference>
<evidence type="ECO:0000256" key="4">
    <source>
        <dbReference type="ARBA" id="ARBA00010617"/>
    </source>
</evidence>
<dbReference type="SUPFAM" id="SSF48264">
    <property type="entry name" value="Cytochrome P450"/>
    <property type="match status" value="1"/>
</dbReference>
<dbReference type="InterPro" id="IPR036396">
    <property type="entry name" value="Cyt_P450_sf"/>
</dbReference>
<comment type="similarity">
    <text evidence="4">Belongs to the cytochrome P450 family.</text>
</comment>
<dbReference type="InterPro" id="IPR002401">
    <property type="entry name" value="Cyt_P450_E_grp-I"/>
</dbReference>
<keyword evidence="10 13" id="KW-0408">Iron</keyword>
<evidence type="ECO:0000256" key="2">
    <source>
        <dbReference type="ARBA" id="ARBA00004174"/>
    </source>
</evidence>
<dbReference type="PANTHER" id="PTHR24292">
    <property type="entry name" value="CYTOCHROME P450"/>
    <property type="match status" value="1"/>
</dbReference>
<dbReference type="EMBL" id="LJIJ01000161">
    <property type="protein sequence ID" value="ODN01300.1"/>
    <property type="molecule type" value="Genomic_DNA"/>
</dbReference>
<accession>A0A1D2N7Q4</accession>
<keyword evidence="16" id="KW-1185">Reference proteome</keyword>
<evidence type="ECO:0000256" key="10">
    <source>
        <dbReference type="ARBA" id="ARBA00023004"/>
    </source>
</evidence>
<dbReference type="GO" id="GO:0020037">
    <property type="term" value="F:heme binding"/>
    <property type="evidence" value="ECO:0007669"/>
    <property type="project" value="InterPro"/>
</dbReference>